<name>A0A514LMC8_9BACI</name>
<gene>
    <name evidence="1" type="ORF">EPH95_05620</name>
</gene>
<dbReference type="Proteomes" id="UP000319756">
    <property type="component" value="Chromosome"/>
</dbReference>
<proteinExistence type="predicted"/>
<dbReference type="OrthoDB" id="2439488at2"/>
<dbReference type="RefSeq" id="WP_142091503.1">
    <property type="nucleotide sequence ID" value="NZ_CP035485.1"/>
</dbReference>
<dbReference type="KEGG" id="sale:EPH95_05620"/>
<reference evidence="2" key="1">
    <citation type="submission" date="2019-01" db="EMBL/GenBank/DDBJ databases">
        <title>Genomic analysis of Salicibibacter sp. NKC3-5.</title>
        <authorList>
            <person name="Oh Y.J."/>
        </authorList>
    </citation>
    <scope>NUCLEOTIDE SEQUENCE [LARGE SCALE GENOMIC DNA]</scope>
    <source>
        <strain evidence="2">NKC3-5</strain>
    </source>
</reference>
<keyword evidence="2" id="KW-1185">Reference proteome</keyword>
<accession>A0A514LMC8</accession>
<dbReference type="InterPro" id="IPR020139">
    <property type="entry name" value="DUF2642"/>
</dbReference>
<dbReference type="EMBL" id="CP035485">
    <property type="protein sequence ID" value="QDI93017.1"/>
    <property type="molecule type" value="Genomic_DNA"/>
</dbReference>
<dbReference type="AlphaFoldDB" id="A0A514LMC8"/>
<dbReference type="Pfam" id="PF10842">
    <property type="entry name" value="DUF2642"/>
    <property type="match status" value="1"/>
</dbReference>
<evidence type="ECO:0000313" key="2">
    <source>
        <dbReference type="Proteomes" id="UP000319756"/>
    </source>
</evidence>
<organism evidence="1 2">
    <name type="scientific">Salicibibacter halophilus</name>
    <dbReference type="NCBI Taxonomy" id="2502791"/>
    <lineage>
        <taxon>Bacteria</taxon>
        <taxon>Bacillati</taxon>
        <taxon>Bacillota</taxon>
        <taxon>Bacilli</taxon>
        <taxon>Bacillales</taxon>
        <taxon>Bacillaceae</taxon>
        <taxon>Salicibibacter</taxon>
    </lineage>
</organism>
<sequence length="72" mass="8665">MEWTLSDPYVYHSLMDLENEMVGVQTVRGTLRGRLKSVYPDHIMVDMGDREFFVRVQQIIWFFQAEEDKDHK</sequence>
<evidence type="ECO:0000313" key="1">
    <source>
        <dbReference type="EMBL" id="QDI93017.1"/>
    </source>
</evidence>
<protein>
    <submittedName>
        <fullName evidence="1">DUF2642 domain-containing protein</fullName>
    </submittedName>
</protein>